<dbReference type="PANTHER" id="PTHR43420:SF47">
    <property type="entry name" value="N-ACETYLTRANSFERASE DOMAIN-CONTAINING PROTEIN"/>
    <property type="match status" value="1"/>
</dbReference>
<dbReference type="InterPro" id="IPR050680">
    <property type="entry name" value="YpeA/RimI_acetyltransf"/>
</dbReference>
<accession>A0ABY1HHK0</accession>
<gene>
    <name evidence="4" type="ORF">MT2528_3438</name>
</gene>
<dbReference type="PANTHER" id="PTHR43420">
    <property type="entry name" value="ACETYLTRANSFERASE"/>
    <property type="match status" value="1"/>
</dbReference>
<keyword evidence="5" id="KW-1185">Reference proteome</keyword>
<keyword evidence="2" id="KW-0012">Acyltransferase</keyword>
<dbReference type="InterPro" id="IPR016181">
    <property type="entry name" value="Acyl_CoA_acyltransferase"/>
</dbReference>
<evidence type="ECO:0000259" key="3">
    <source>
        <dbReference type="PROSITE" id="PS51186"/>
    </source>
</evidence>
<dbReference type="PROSITE" id="PS51186">
    <property type="entry name" value="GNAT"/>
    <property type="match status" value="1"/>
</dbReference>
<sequence>MRHMDIKLESILEGEFESLFLVVKEGLYSHVDSVFGWCDDYQRNRLIADYEPNWFFWVYAASTRVGMLCFKPYDNSYHVHLLIVFPEFQNQKLGETIMNYVHKVAQNEHRNSITLSSFVRNNKAVKFYKRLGYKVVENDGNFLSLSLTLNNKLPKGI</sequence>
<evidence type="ECO:0000313" key="5">
    <source>
        <dbReference type="Proteomes" id="UP000182660"/>
    </source>
</evidence>
<organism evidence="4 5">
    <name type="scientific">Moritella viscosa</name>
    <dbReference type="NCBI Taxonomy" id="80854"/>
    <lineage>
        <taxon>Bacteria</taxon>
        <taxon>Pseudomonadati</taxon>
        <taxon>Pseudomonadota</taxon>
        <taxon>Gammaproteobacteria</taxon>
        <taxon>Alteromonadales</taxon>
        <taxon>Moritellaceae</taxon>
        <taxon>Moritella</taxon>
    </lineage>
</organism>
<evidence type="ECO:0000256" key="2">
    <source>
        <dbReference type="ARBA" id="ARBA00023315"/>
    </source>
</evidence>
<dbReference type="Gene3D" id="3.40.630.30">
    <property type="match status" value="1"/>
</dbReference>
<dbReference type="Pfam" id="PF13508">
    <property type="entry name" value="Acetyltransf_7"/>
    <property type="match status" value="1"/>
</dbReference>
<protein>
    <submittedName>
        <fullName evidence="4">Histone acetyltransferase HPA2</fullName>
    </submittedName>
</protein>
<dbReference type="Proteomes" id="UP000182660">
    <property type="component" value="Unassembled WGS sequence"/>
</dbReference>
<evidence type="ECO:0000313" key="4">
    <source>
        <dbReference type="EMBL" id="SGY97569.1"/>
    </source>
</evidence>
<keyword evidence="1" id="KW-0808">Transferase</keyword>
<dbReference type="SUPFAM" id="SSF55729">
    <property type="entry name" value="Acyl-CoA N-acyltransferases (Nat)"/>
    <property type="match status" value="1"/>
</dbReference>
<comment type="caution">
    <text evidence="4">The sequence shown here is derived from an EMBL/GenBank/DDBJ whole genome shotgun (WGS) entry which is preliminary data.</text>
</comment>
<evidence type="ECO:0000256" key="1">
    <source>
        <dbReference type="ARBA" id="ARBA00022679"/>
    </source>
</evidence>
<proteinExistence type="predicted"/>
<name>A0ABY1HHK0_9GAMM</name>
<dbReference type="InterPro" id="IPR000182">
    <property type="entry name" value="GNAT_dom"/>
</dbReference>
<dbReference type="CDD" id="cd04301">
    <property type="entry name" value="NAT_SF"/>
    <property type="match status" value="1"/>
</dbReference>
<feature type="domain" description="N-acetyltransferase" evidence="3">
    <location>
        <begin position="6"/>
        <end position="154"/>
    </location>
</feature>
<dbReference type="EMBL" id="FPLJ01000077">
    <property type="protein sequence ID" value="SGY97569.1"/>
    <property type="molecule type" value="Genomic_DNA"/>
</dbReference>
<reference evidence="4 5" key="1">
    <citation type="submission" date="2016-11" db="EMBL/GenBank/DDBJ databases">
        <authorList>
            <person name="Klemetsen T."/>
        </authorList>
    </citation>
    <scope>NUCLEOTIDE SEQUENCE [LARGE SCALE GENOMIC DNA]</scope>
    <source>
        <strain evidence="4">MT 2528</strain>
    </source>
</reference>